<accession>A0A445M4F6</accession>
<dbReference type="AlphaFoldDB" id="A0A445M4F6"/>
<protein>
    <submittedName>
        <fullName evidence="1">Uncharacterized protein</fullName>
    </submittedName>
</protein>
<comment type="caution">
    <text evidence="1">The sequence shown here is derived from an EMBL/GenBank/DDBJ whole genome shotgun (WGS) entry which is preliminary data.</text>
</comment>
<organism evidence="1 2">
    <name type="scientific">Glycine soja</name>
    <name type="common">Wild soybean</name>
    <dbReference type="NCBI Taxonomy" id="3848"/>
    <lineage>
        <taxon>Eukaryota</taxon>
        <taxon>Viridiplantae</taxon>
        <taxon>Streptophyta</taxon>
        <taxon>Embryophyta</taxon>
        <taxon>Tracheophyta</taxon>
        <taxon>Spermatophyta</taxon>
        <taxon>Magnoliopsida</taxon>
        <taxon>eudicotyledons</taxon>
        <taxon>Gunneridae</taxon>
        <taxon>Pentapetalae</taxon>
        <taxon>rosids</taxon>
        <taxon>fabids</taxon>
        <taxon>Fabales</taxon>
        <taxon>Fabaceae</taxon>
        <taxon>Papilionoideae</taxon>
        <taxon>50 kb inversion clade</taxon>
        <taxon>NPAAA clade</taxon>
        <taxon>indigoferoid/millettioid clade</taxon>
        <taxon>Phaseoleae</taxon>
        <taxon>Glycine</taxon>
        <taxon>Glycine subgen. Soja</taxon>
    </lineage>
</organism>
<sequence>MVSDASKKKAAQKKVVSVAVMAAASFKGPDKVANGIAKIQISDWTCTSLQRYSNRMQPLKLLTNPFLGKNHSSDLVIWCRTPTDDP</sequence>
<dbReference type="Proteomes" id="UP000289340">
    <property type="component" value="Chromosome 1"/>
</dbReference>
<dbReference type="EMBL" id="QZWG01000001">
    <property type="protein sequence ID" value="RZC30454.1"/>
    <property type="molecule type" value="Genomic_DNA"/>
</dbReference>
<evidence type="ECO:0000313" key="1">
    <source>
        <dbReference type="EMBL" id="RZC30454.1"/>
    </source>
</evidence>
<dbReference type="Gramene" id="XM_028368188.1">
    <property type="protein sequence ID" value="XP_028223989.1"/>
    <property type="gene ID" value="LOC114405717"/>
</dbReference>
<gene>
    <name evidence="1" type="ORF">D0Y65_001837</name>
</gene>
<proteinExistence type="predicted"/>
<evidence type="ECO:0000313" key="2">
    <source>
        <dbReference type="Proteomes" id="UP000289340"/>
    </source>
</evidence>
<reference evidence="1 2" key="1">
    <citation type="submission" date="2018-09" db="EMBL/GenBank/DDBJ databases">
        <title>A high-quality reference genome of wild soybean provides a powerful tool to mine soybean genomes.</title>
        <authorList>
            <person name="Xie M."/>
            <person name="Chung C.Y.L."/>
            <person name="Li M.-W."/>
            <person name="Wong F.-L."/>
            <person name="Chan T.-F."/>
            <person name="Lam H.-M."/>
        </authorList>
    </citation>
    <scope>NUCLEOTIDE SEQUENCE [LARGE SCALE GENOMIC DNA]</scope>
    <source>
        <strain evidence="2">cv. W05</strain>
        <tissue evidence="1">Hypocotyl of etiolated seedlings</tissue>
    </source>
</reference>
<keyword evidence="2" id="KW-1185">Reference proteome</keyword>
<name>A0A445M4F6_GLYSO</name>